<dbReference type="PROSITE" id="PS51225">
    <property type="entry name" value="MARVEL"/>
    <property type="match status" value="1"/>
</dbReference>
<keyword evidence="6" id="KW-0325">Glycoprotein</keyword>
<dbReference type="Proteomes" id="UP000694580">
    <property type="component" value="Unplaced"/>
</dbReference>
<feature type="signal peptide" evidence="9">
    <location>
        <begin position="1"/>
        <end position="21"/>
    </location>
</feature>
<protein>
    <recommendedName>
        <fullName evidence="10">MARVEL domain-containing protein</fullName>
    </recommendedName>
</protein>
<organism evidence="11 12">
    <name type="scientific">Denticeps clupeoides</name>
    <name type="common">denticle herring</name>
    <dbReference type="NCBI Taxonomy" id="299321"/>
    <lineage>
        <taxon>Eukaryota</taxon>
        <taxon>Metazoa</taxon>
        <taxon>Chordata</taxon>
        <taxon>Craniata</taxon>
        <taxon>Vertebrata</taxon>
        <taxon>Euteleostomi</taxon>
        <taxon>Actinopterygii</taxon>
        <taxon>Neopterygii</taxon>
        <taxon>Teleostei</taxon>
        <taxon>Clupei</taxon>
        <taxon>Clupeiformes</taxon>
        <taxon>Denticipitoidei</taxon>
        <taxon>Denticipitidae</taxon>
        <taxon>Denticeps</taxon>
    </lineage>
</organism>
<name>A0AAY4C520_9TELE</name>
<evidence type="ECO:0000256" key="7">
    <source>
        <dbReference type="PROSITE-ProRule" id="PRU00581"/>
    </source>
</evidence>
<evidence type="ECO:0000256" key="5">
    <source>
        <dbReference type="ARBA" id="ARBA00023136"/>
    </source>
</evidence>
<accession>A0AAY4C520</accession>
<dbReference type="InterPro" id="IPR008253">
    <property type="entry name" value="Marvel"/>
</dbReference>
<reference evidence="11" key="2">
    <citation type="submission" date="2025-09" db="UniProtKB">
        <authorList>
            <consortium name="Ensembl"/>
        </authorList>
    </citation>
    <scope>IDENTIFICATION</scope>
</reference>
<dbReference type="InterPro" id="IPR001285">
    <property type="entry name" value="Synaptophysin/porin"/>
</dbReference>
<dbReference type="PANTHER" id="PTHR10306:SF16">
    <property type="entry name" value="SYNAPTOPORIN"/>
    <property type="match status" value="1"/>
</dbReference>
<comment type="subcellular location">
    <subcellularLocation>
        <location evidence="1">Membrane</location>
        <topology evidence="1">Multi-pass membrane protein</topology>
    </subcellularLocation>
</comment>
<evidence type="ECO:0000256" key="1">
    <source>
        <dbReference type="ARBA" id="ARBA00004141"/>
    </source>
</evidence>
<dbReference type="PRINTS" id="PR00220">
    <property type="entry name" value="SYNAPTOPHYSN"/>
</dbReference>
<dbReference type="PANTHER" id="PTHR10306">
    <property type="entry name" value="SYNAPTOPHYSIN"/>
    <property type="match status" value="1"/>
</dbReference>
<dbReference type="Pfam" id="PF01284">
    <property type="entry name" value="MARVEL"/>
    <property type="match status" value="1"/>
</dbReference>
<keyword evidence="4 8" id="KW-1133">Transmembrane helix</keyword>
<feature type="chain" id="PRO_5044348558" description="MARVEL domain-containing protein" evidence="9">
    <location>
        <begin position="22"/>
        <end position="228"/>
    </location>
</feature>
<dbReference type="GO" id="GO:0030672">
    <property type="term" value="C:synaptic vesicle membrane"/>
    <property type="evidence" value="ECO:0007669"/>
    <property type="project" value="TreeGrafter"/>
</dbReference>
<evidence type="ECO:0000256" key="6">
    <source>
        <dbReference type="ARBA" id="ARBA00023180"/>
    </source>
</evidence>
<keyword evidence="3 7" id="KW-0812">Transmembrane</keyword>
<evidence type="ECO:0000256" key="2">
    <source>
        <dbReference type="ARBA" id="ARBA00006476"/>
    </source>
</evidence>
<evidence type="ECO:0000256" key="8">
    <source>
        <dbReference type="SAM" id="Phobius"/>
    </source>
</evidence>
<dbReference type="GeneTree" id="ENSGT01030000234637"/>
<reference evidence="11" key="1">
    <citation type="submission" date="2025-08" db="UniProtKB">
        <authorList>
            <consortium name="Ensembl"/>
        </authorList>
    </citation>
    <scope>IDENTIFICATION</scope>
</reference>
<gene>
    <name evidence="11" type="primary">SYNPR</name>
</gene>
<feature type="domain" description="MARVEL" evidence="10">
    <location>
        <begin position="2"/>
        <end position="201"/>
    </location>
</feature>
<sequence length="228" mass="25447">MCVCLSCVTSILSCQLFSIFAFATCGGYSGQMKVRVDCADKTQSNITISFAYPFRLAIFQSCNITGTVFLEGDFSTSAQFFVSVSVFAFLYSLLATVVYFFYQNKYRENNRGPLLDFLVTVIFSFLWLVSSCSWAKALSGVKEAVGNKQILFLMSACRDSGNECSISDMPLWSRLNTSVVFGFLNFILWGGNIWFAYKETGLHKDVSSQWTGIQETGVTPTLLCHRVI</sequence>
<keyword evidence="5 7" id="KW-0472">Membrane</keyword>
<feature type="transmembrane region" description="Helical" evidence="8">
    <location>
        <begin position="179"/>
        <end position="197"/>
    </location>
</feature>
<dbReference type="Ensembl" id="ENSDCDT00010034665.1">
    <property type="protein sequence ID" value="ENSDCDP00010028082.1"/>
    <property type="gene ID" value="ENSDCDG00010017547.1"/>
</dbReference>
<feature type="transmembrane region" description="Helical" evidence="8">
    <location>
        <begin position="114"/>
        <end position="137"/>
    </location>
</feature>
<evidence type="ECO:0000313" key="11">
    <source>
        <dbReference type="Ensembl" id="ENSDCDP00010028082.1"/>
    </source>
</evidence>
<evidence type="ECO:0000259" key="10">
    <source>
        <dbReference type="PROSITE" id="PS51225"/>
    </source>
</evidence>
<evidence type="ECO:0000256" key="3">
    <source>
        <dbReference type="ARBA" id="ARBA00022692"/>
    </source>
</evidence>
<evidence type="ECO:0000256" key="9">
    <source>
        <dbReference type="SAM" id="SignalP"/>
    </source>
</evidence>
<comment type="similarity">
    <text evidence="2">Belongs to the synaptophysin/synaptobrevin family.</text>
</comment>
<evidence type="ECO:0000313" key="12">
    <source>
        <dbReference type="Proteomes" id="UP000694580"/>
    </source>
</evidence>
<dbReference type="AlphaFoldDB" id="A0AAY4C520"/>
<keyword evidence="12" id="KW-1185">Reference proteome</keyword>
<evidence type="ECO:0000256" key="4">
    <source>
        <dbReference type="ARBA" id="ARBA00022989"/>
    </source>
</evidence>
<proteinExistence type="inferred from homology"/>
<feature type="transmembrane region" description="Helical" evidence="8">
    <location>
        <begin position="80"/>
        <end position="102"/>
    </location>
</feature>
<keyword evidence="9" id="KW-0732">Signal</keyword>